<dbReference type="InterPro" id="IPR000551">
    <property type="entry name" value="MerR-type_HTH_dom"/>
</dbReference>
<dbReference type="PANTHER" id="PTHR30204">
    <property type="entry name" value="REDOX-CYCLING DRUG-SENSING TRANSCRIPTIONAL ACTIVATOR SOXR"/>
    <property type="match status" value="1"/>
</dbReference>
<keyword evidence="5" id="KW-1185">Reference proteome</keyword>
<dbReference type="SUPFAM" id="SSF46955">
    <property type="entry name" value="Putative DNA-binding domain"/>
    <property type="match status" value="1"/>
</dbReference>
<accession>A0A143YTG0</accession>
<dbReference type="Gene3D" id="1.10.1660.10">
    <property type="match status" value="1"/>
</dbReference>
<dbReference type="SMART" id="SM00422">
    <property type="entry name" value="HTH_MERR"/>
    <property type="match status" value="1"/>
</dbReference>
<dbReference type="AlphaFoldDB" id="A0A143YTG0"/>
<dbReference type="PROSITE" id="PS50937">
    <property type="entry name" value="HTH_MERR_2"/>
    <property type="match status" value="1"/>
</dbReference>
<dbReference type="GO" id="GO:0003677">
    <property type="term" value="F:DNA binding"/>
    <property type="evidence" value="ECO:0007669"/>
    <property type="project" value="UniProtKB-KW"/>
</dbReference>
<dbReference type="Pfam" id="PF13411">
    <property type="entry name" value="MerR_1"/>
    <property type="match status" value="1"/>
</dbReference>
<dbReference type="CDD" id="cd01109">
    <property type="entry name" value="HTH_YyaN"/>
    <property type="match status" value="1"/>
</dbReference>
<dbReference type="PANTHER" id="PTHR30204:SF98">
    <property type="entry name" value="HTH-TYPE TRANSCRIPTIONAL REGULATOR ADHR"/>
    <property type="match status" value="1"/>
</dbReference>
<evidence type="ECO:0000256" key="2">
    <source>
        <dbReference type="SAM" id="Coils"/>
    </source>
</evidence>
<evidence type="ECO:0000259" key="3">
    <source>
        <dbReference type="PROSITE" id="PS50937"/>
    </source>
</evidence>
<dbReference type="InterPro" id="IPR009061">
    <property type="entry name" value="DNA-bd_dom_put_sf"/>
</dbReference>
<feature type="coiled-coil region" evidence="2">
    <location>
        <begin position="88"/>
        <end position="122"/>
    </location>
</feature>
<evidence type="ECO:0000313" key="5">
    <source>
        <dbReference type="Proteomes" id="UP000242754"/>
    </source>
</evidence>
<dbReference type="Proteomes" id="UP000242754">
    <property type="component" value="Unassembled WGS sequence"/>
</dbReference>
<name>A0A143YTG0_9LACT</name>
<dbReference type="GO" id="GO:0003700">
    <property type="term" value="F:DNA-binding transcription factor activity"/>
    <property type="evidence" value="ECO:0007669"/>
    <property type="project" value="InterPro"/>
</dbReference>
<evidence type="ECO:0000313" key="4">
    <source>
        <dbReference type="EMBL" id="CZQ98162.1"/>
    </source>
</evidence>
<dbReference type="EMBL" id="FJNE01000007">
    <property type="protein sequence ID" value="CZQ98162.1"/>
    <property type="molecule type" value="Genomic_DNA"/>
</dbReference>
<dbReference type="RefSeq" id="WP_087033786.1">
    <property type="nucleotide sequence ID" value="NZ_FJNE01000007.1"/>
</dbReference>
<proteinExistence type="predicted"/>
<dbReference type="STRING" id="140314.SAMN04488076_11095"/>
<reference evidence="4 5" key="1">
    <citation type="submission" date="2016-02" db="EMBL/GenBank/DDBJ databases">
        <authorList>
            <person name="Wen L."/>
            <person name="He K."/>
            <person name="Yang H."/>
        </authorList>
    </citation>
    <scope>NUCLEOTIDE SEQUENCE [LARGE SCALE GENOMIC DNA]</scope>
    <source>
        <strain evidence="4">Trichococcus palustris</strain>
    </source>
</reference>
<protein>
    <submittedName>
        <fullName evidence="4">Transcription regulator merr dna binding</fullName>
    </submittedName>
</protein>
<dbReference type="OrthoDB" id="6006at2"/>
<dbReference type="InterPro" id="IPR047057">
    <property type="entry name" value="MerR_fam"/>
</dbReference>
<keyword evidence="2" id="KW-0175">Coiled coil</keyword>
<feature type="domain" description="HTH merR-type" evidence="3">
    <location>
        <begin position="1"/>
        <end position="69"/>
    </location>
</feature>
<evidence type="ECO:0000256" key="1">
    <source>
        <dbReference type="ARBA" id="ARBA00023125"/>
    </source>
</evidence>
<sequence length="141" mass="16704">MNIAEVSKKFSISPDTLRYYERIGLLPYVKRNESGYREYDDEACEWIYFTLVMRSAGISVEALKTYISLFQQGKNTIAERKQILLEQRRLLAERISELQSVLERLDNKIDGYEERVLKYEDKLFQNRNQYENDASLSSQNI</sequence>
<organism evidence="4 5">
    <name type="scientific">Trichococcus palustris</name>
    <dbReference type="NCBI Taxonomy" id="140314"/>
    <lineage>
        <taxon>Bacteria</taxon>
        <taxon>Bacillati</taxon>
        <taxon>Bacillota</taxon>
        <taxon>Bacilli</taxon>
        <taxon>Lactobacillales</taxon>
        <taxon>Carnobacteriaceae</taxon>
        <taxon>Trichococcus</taxon>
    </lineage>
</organism>
<gene>
    <name evidence="4" type="ORF">Tpal_2227</name>
</gene>
<keyword evidence="1" id="KW-0238">DNA-binding</keyword>